<comment type="caution">
    <text evidence="8">The sequence shown here is derived from an EMBL/GenBank/DDBJ whole genome shotgun (WGS) entry which is preliminary data.</text>
</comment>
<name>A0A8H2VVR3_9HELO</name>
<evidence type="ECO:0000256" key="3">
    <source>
        <dbReference type="ARBA" id="ARBA00022692"/>
    </source>
</evidence>
<dbReference type="PANTHER" id="PTHR48022">
    <property type="entry name" value="PLASTIDIC GLUCOSE TRANSPORTER 4"/>
    <property type="match status" value="1"/>
</dbReference>
<organism evidence="8 9">
    <name type="scientific">Sclerotinia trifoliorum</name>
    <dbReference type="NCBI Taxonomy" id="28548"/>
    <lineage>
        <taxon>Eukaryota</taxon>
        <taxon>Fungi</taxon>
        <taxon>Dikarya</taxon>
        <taxon>Ascomycota</taxon>
        <taxon>Pezizomycotina</taxon>
        <taxon>Leotiomycetes</taxon>
        <taxon>Helotiales</taxon>
        <taxon>Sclerotiniaceae</taxon>
        <taxon>Sclerotinia</taxon>
    </lineage>
</organism>
<dbReference type="InterPro" id="IPR050360">
    <property type="entry name" value="MFS_Sugar_Transporters"/>
</dbReference>
<evidence type="ECO:0000313" key="9">
    <source>
        <dbReference type="Proteomes" id="UP000624404"/>
    </source>
</evidence>
<feature type="transmembrane region" description="Helical" evidence="6">
    <location>
        <begin position="231"/>
        <end position="251"/>
    </location>
</feature>
<dbReference type="Proteomes" id="UP000624404">
    <property type="component" value="Unassembled WGS sequence"/>
</dbReference>
<evidence type="ECO:0000313" key="8">
    <source>
        <dbReference type="EMBL" id="CAD6446044.1"/>
    </source>
</evidence>
<gene>
    <name evidence="8" type="ORF">SCLTRI_LOCUS5759</name>
</gene>
<feature type="transmembrane region" description="Helical" evidence="6">
    <location>
        <begin position="72"/>
        <end position="92"/>
    </location>
</feature>
<keyword evidence="9" id="KW-1185">Reference proteome</keyword>
<comment type="similarity">
    <text evidence="2">Belongs to the major facilitator superfamily. Sugar transporter (TC 2.A.1.1) family.</text>
</comment>
<evidence type="ECO:0000256" key="4">
    <source>
        <dbReference type="ARBA" id="ARBA00022989"/>
    </source>
</evidence>
<feature type="transmembrane region" description="Helical" evidence="6">
    <location>
        <begin position="203"/>
        <end position="224"/>
    </location>
</feature>
<evidence type="ECO:0000256" key="6">
    <source>
        <dbReference type="SAM" id="Phobius"/>
    </source>
</evidence>
<dbReference type="PANTHER" id="PTHR48022:SF30">
    <property type="entry name" value="MAJOR FACILITATOR SUPERFAMILY (MFS) PROFILE DOMAIN-CONTAINING PROTEIN"/>
    <property type="match status" value="1"/>
</dbReference>
<dbReference type="GO" id="GO:0005351">
    <property type="term" value="F:carbohydrate:proton symporter activity"/>
    <property type="evidence" value="ECO:0007669"/>
    <property type="project" value="TreeGrafter"/>
</dbReference>
<dbReference type="Pfam" id="PF00083">
    <property type="entry name" value="Sugar_tr"/>
    <property type="match status" value="2"/>
</dbReference>
<comment type="subcellular location">
    <subcellularLocation>
        <location evidence="1">Membrane</location>
        <topology evidence="1">Multi-pass membrane protein</topology>
    </subcellularLocation>
</comment>
<dbReference type="InterPro" id="IPR020846">
    <property type="entry name" value="MFS_dom"/>
</dbReference>
<dbReference type="OrthoDB" id="6612291at2759"/>
<feature type="transmembrane region" description="Helical" evidence="6">
    <location>
        <begin position="167"/>
        <end position="188"/>
    </location>
</feature>
<reference evidence="8" key="1">
    <citation type="submission" date="2020-10" db="EMBL/GenBank/DDBJ databases">
        <authorList>
            <person name="Kusch S."/>
        </authorList>
    </citation>
    <scope>NUCLEOTIDE SEQUENCE</scope>
    <source>
        <strain evidence="8">SwB9</strain>
    </source>
</reference>
<evidence type="ECO:0000259" key="7">
    <source>
        <dbReference type="PROSITE" id="PS50850"/>
    </source>
</evidence>
<dbReference type="InterPro" id="IPR005829">
    <property type="entry name" value="Sugar_transporter_CS"/>
</dbReference>
<evidence type="ECO:0000256" key="5">
    <source>
        <dbReference type="ARBA" id="ARBA00023136"/>
    </source>
</evidence>
<dbReference type="Gene3D" id="1.20.1250.20">
    <property type="entry name" value="MFS general substrate transporter like domains"/>
    <property type="match status" value="2"/>
</dbReference>
<dbReference type="PROSITE" id="PS50850">
    <property type="entry name" value="MFS"/>
    <property type="match status" value="1"/>
</dbReference>
<dbReference type="SUPFAM" id="SSF103473">
    <property type="entry name" value="MFS general substrate transporter"/>
    <property type="match status" value="1"/>
</dbReference>
<proteinExistence type="inferred from homology"/>
<accession>A0A8H2VVR3</accession>
<protein>
    <submittedName>
        <fullName evidence="8">D036642a-eedf-4b84-9237-ee4df40b2c32</fullName>
    </submittedName>
</protein>
<dbReference type="PROSITE" id="PS00217">
    <property type="entry name" value="SUGAR_TRANSPORT_2"/>
    <property type="match status" value="1"/>
</dbReference>
<dbReference type="AlphaFoldDB" id="A0A8H2VVR3"/>
<evidence type="ECO:0000256" key="1">
    <source>
        <dbReference type="ARBA" id="ARBA00004141"/>
    </source>
</evidence>
<evidence type="ECO:0000256" key="2">
    <source>
        <dbReference type="ARBA" id="ARBA00010992"/>
    </source>
</evidence>
<feature type="domain" description="Major facilitator superfamily (MFS) profile" evidence="7">
    <location>
        <begin position="2"/>
        <end position="261"/>
    </location>
</feature>
<keyword evidence="5 6" id="KW-0472">Membrane</keyword>
<dbReference type="EMBL" id="CAJHIA010000017">
    <property type="protein sequence ID" value="CAD6446044.1"/>
    <property type="molecule type" value="Genomic_DNA"/>
</dbReference>
<sequence length="261" mass="27730">MVLVTACLGGFLYGFATNAIPSTVAQPTFIAKFLITSQALQLIDGILGGLLGGSMVGSILQAPVSNKFDRCIANAVAACIVIFAAAISAGAVNVSVFISGRFFTGFGAGMVLANSPAYMSEVAHPHNRVCALGFNFVEADIQWRLVFIVLCGDYLGTPAGPGVRALVALYFIMGAFFTSTIECTSYIYGSEIWPTHLRSECSTIAYLSFFGNAIACSASVSVGLNNIGWKFYMILICVTVVTTIMIVIWFLDTMGLTLEEI</sequence>
<feature type="transmembrane region" description="Helical" evidence="6">
    <location>
        <begin position="41"/>
        <end position="60"/>
    </location>
</feature>
<keyword evidence="4 6" id="KW-1133">Transmembrane helix</keyword>
<dbReference type="InterPro" id="IPR005828">
    <property type="entry name" value="MFS_sugar_transport-like"/>
</dbReference>
<dbReference type="InterPro" id="IPR036259">
    <property type="entry name" value="MFS_trans_sf"/>
</dbReference>
<keyword evidence="3 6" id="KW-0812">Transmembrane</keyword>
<dbReference type="GO" id="GO:0016020">
    <property type="term" value="C:membrane"/>
    <property type="evidence" value="ECO:0007669"/>
    <property type="project" value="UniProtKB-SubCell"/>
</dbReference>